<evidence type="ECO:0000313" key="2">
    <source>
        <dbReference type="EMBL" id="MEH1546576.1"/>
    </source>
</evidence>
<dbReference type="GeneID" id="29842863"/>
<dbReference type="AlphaFoldDB" id="A0AB35XHH8"/>
<keyword evidence="1" id="KW-1133">Transmembrane helix</keyword>
<evidence type="ECO:0000313" key="3">
    <source>
        <dbReference type="Proteomes" id="UP001309299"/>
    </source>
</evidence>
<evidence type="ECO:0000256" key="1">
    <source>
        <dbReference type="SAM" id="Phobius"/>
    </source>
</evidence>
<feature type="transmembrane region" description="Helical" evidence="1">
    <location>
        <begin position="6"/>
        <end position="30"/>
    </location>
</feature>
<keyword evidence="1" id="KW-0812">Transmembrane</keyword>
<dbReference type="EMBL" id="JBAKUA010000007">
    <property type="protein sequence ID" value="MEH1546576.1"/>
    <property type="molecule type" value="Genomic_DNA"/>
</dbReference>
<dbReference type="RefSeq" id="WP_004809114.1">
    <property type="nucleotide sequence ID" value="NZ_AP024309.1"/>
</dbReference>
<proteinExistence type="predicted"/>
<feature type="transmembrane region" description="Helical" evidence="1">
    <location>
        <begin position="37"/>
        <end position="55"/>
    </location>
</feature>
<sequence>MSLWPLARHLVLTGSAPGAVLGFGWIFCAVNGANGSLFAKLLAILVVGVLGSFFVHESGHLLSLRATSPDAVACWEITLLRISLLVRNTSSPLAVSLNAAAGSLGSAVAGCAILLAQRLFPSSLAGTVQLIGWLYLAHILFLIPPSTDGRTVLFGLRKHRELG</sequence>
<gene>
    <name evidence="2" type="ORF">V7F78_06030</name>
</gene>
<name>A0AB35XHH8_9ACTN</name>
<accession>A0AB35XHH8</accession>
<protein>
    <recommendedName>
        <fullName evidence="4">Peptidase</fullName>
    </recommendedName>
</protein>
<keyword evidence="1" id="KW-0472">Membrane</keyword>
<reference evidence="2" key="1">
    <citation type="submission" date="2024-02" db="EMBL/GenBank/DDBJ databases">
        <title>Bacterial skin colonization with Propionibacterium avidum as a risk factor for Periprosthetic Joint Infections - a single-center prospective study.</title>
        <authorList>
            <person name="Achermann Y."/>
        </authorList>
    </citation>
    <scope>NUCLEOTIDE SEQUENCE</scope>
    <source>
        <strain evidence="2">PAVI-2017310195</strain>
    </source>
</reference>
<feature type="transmembrane region" description="Helical" evidence="1">
    <location>
        <begin position="93"/>
        <end position="116"/>
    </location>
</feature>
<comment type="caution">
    <text evidence="2">The sequence shown here is derived from an EMBL/GenBank/DDBJ whole genome shotgun (WGS) entry which is preliminary data.</text>
</comment>
<organism evidence="2 3">
    <name type="scientific">Cutibacterium avidum</name>
    <dbReference type="NCBI Taxonomy" id="33010"/>
    <lineage>
        <taxon>Bacteria</taxon>
        <taxon>Bacillati</taxon>
        <taxon>Actinomycetota</taxon>
        <taxon>Actinomycetes</taxon>
        <taxon>Propionibacteriales</taxon>
        <taxon>Propionibacteriaceae</taxon>
        <taxon>Cutibacterium</taxon>
    </lineage>
</organism>
<evidence type="ECO:0008006" key="4">
    <source>
        <dbReference type="Google" id="ProtNLM"/>
    </source>
</evidence>
<dbReference type="Proteomes" id="UP001309299">
    <property type="component" value="Unassembled WGS sequence"/>
</dbReference>
<feature type="transmembrane region" description="Helical" evidence="1">
    <location>
        <begin position="123"/>
        <end position="143"/>
    </location>
</feature>